<dbReference type="PANTHER" id="PTHR33055">
    <property type="entry name" value="TRANSPOSASE FOR INSERTION SEQUENCE ELEMENT IS1111A"/>
    <property type="match status" value="1"/>
</dbReference>
<dbReference type="InterPro" id="IPR047650">
    <property type="entry name" value="Transpos_IS110"/>
</dbReference>
<dbReference type="GO" id="GO:0004803">
    <property type="term" value="F:transposase activity"/>
    <property type="evidence" value="ECO:0007669"/>
    <property type="project" value="InterPro"/>
</dbReference>
<evidence type="ECO:0000313" key="3">
    <source>
        <dbReference type="EMBL" id="KXA98559.1"/>
    </source>
</evidence>
<dbReference type="GO" id="GO:0003677">
    <property type="term" value="F:DNA binding"/>
    <property type="evidence" value="ECO:0007669"/>
    <property type="project" value="InterPro"/>
</dbReference>
<evidence type="ECO:0000259" key="2">
    <source>
        <dbReference type="Pfam" id="PF02371"/>
    </source>
</evidence>
<gene>
    <name evidence="3" type="ORF">AKJ40_04670</name>
</gene>
<organism evidence="3 4">
    <name type="scientific">candidate division MSBL1 archaeon SCGC-AAA259M10</name>
    <dbReference type="NCBI Taxonomy" id="1698270"/>
    <lineage>
        <taxon>Archaea</taxon>
        <taxon>Methanobacteriati</taxon>
        <taxon>Methanobacteriota</taxon>
        <taxon>candidate division MSBL1</taxon>
    </lineage>
</organism>
<sequence>MKEFFKGKAQHIRDASYTKRWRRQTSATTIASLRSAPPKITIIKIKKQGEVRIFMTVFAGLDVHKKYFHATVLEESGNVLVQKNFPNSSDGYDSLLAVTGKDVEVALEATYAWEYVFEELEDRVEEIKLAHPKRTEAITKERIKTDVKASEALAKLLRMGWLPEAWAPPKETRRVREKLRRRAYLVWKRTGFKNKIKADLAKLGIRKKVSYSDEGREWLRDLEVDSINDYLDMIEALNDPIERITKEVRREARATEDAKLLMTIPGVGFVWSLALTIELGDLERFSNPNEVPAQAGIVPSTEESGSKSIHGSITKDGNKYLRWAAVECAYLHERYADDTHLKRFFHKLAAKKNDQTAAVATGRKNPHSRLLDAHKERRVPSSWLTPQNQSLQVDGTGTPRFMDWGLDPAALIGGPSANYQCVALTTNRCMPKQVPAGVRDCSSHRLVSVVRVVEGNSFMRRIP</sequence>
<protein>
    <submittedName>
        <fullName evidence="3">Uncharacterized protein</fullName>
    </submittedName>
</protein>
<proteinExistence type="predicted"/>
<dbReference type="Proteomes" id="UP000070341">
    <property type="component" value="Unassembled WGS sequence"/>
</dbReference>
<keyword evidence="4" id="KW-1185">Reference proteome</keyword>
<dbReference type="AlphaFoldDB" id="A0A133UWJ0"/>
<dbReference type="Pfam" id="PF02371">
    <property type="entry name" value="Transposase_20"/>
    <property type="match status" value="1"/>
</dbReference>
<comment type="caution">
    <text evidence="3">The sequence shown here is derived from an EMBL/GenBank/DDBJ whole genome shotgun (WGS) entry which is preliminary data.</text>
</comment>
<evidence type="ECO:0000313" key="4">
    <source>
        <dbReference type="Proteomes" id="UP000070341"/>
    </source>
</evidence>
<evidence type="ECO:0000259" key="1">
    <source>
        <dbReference type="Pfam" id="PF01548"/>
    </source>
</evidence>
<dbReference type="NCBIfam" id="NF033542">
    <property type="entry name" value="transpos_IS110"/>
    <property type="match status" value="1"/>
</dbReference>
<accession>A0A133UWJ0</accession>
<reference evidence="3 4" key="1">
    <citation type="journal article" date="2016" name="Sci. Rep.">
        <title>Metabolic traits of an uncultured archaeal lineage -MSBL1- from brine pools of the Red Sea.</title>
        <authorList>
            <person name="Mwirichia R."/>
            <person name="Alam I."/>
            <person name="Rashid M."/>
            <person name="Vinu M."/>
            <person name="Ba-Alawi W."/>
            <person name="Anthony Kamau A."/>
            <person name="Kamanda Ngugi D."/>
            <person name="Goker M."/>
            <person name="Klenk H.P."/>
            <person name="Bajic V."/>
            <person name="Stingl U."/>
        </authorList>
    </citation>
    <scope>NUCLEOTIDE SEQUENCE [LARGE SCALE GENOMIC DNA]</scope>
    <source>
        <strain evidence="3">SCGC-AAA259M10</strain>
    </source>
</reference>
<dbReference type="EMBL" id="LHXU01000104">
    <property type="protein sequence ID" value="KXA98559.1"/>
    <property type="molecule type" value="Genomic_DNA"/>
</dbReference>
<feature type="domain" description="Transposase IS110-like N-terminal" evidence="1">
    <location>
        <begin position="59"/>
        <end position="200"/>
    </location>
</feature>
<dbReference type="InterPro" id="IPR003346">
    <property type="entry name" value="Transposase_20"/>
</dbReference>
<dbReference type="PANTHER" id="PTHR33055:SF13">
    <property type="entry name" value="TRANSPOSASE"/>
    <property type="match status" value="1"/>
</dbReference>
<dbReference type="GO" id="GO:0006313">
    <property type="term" value="P:DNA transposition"/>
    <property type="evidence" value="ECO:0007669"/>
    <property type="project" value="InterPro"/>
</dbReference>
<dbReference type="Pfam" id="PF01548">
    <property type="entry name" value="DEDD_Tnp_IS110"/>
    <property type="match status" value="1"/>
</dbReference>
<name>A0A133UWJ0_9EURY</name>
<dbReference type="InterPro" id="IPR002525">
    <property type="entry name" value="Transp_IS110-like_N"/>
</dbReference>
<feature type="domain" description="Transposase IS116/IS110/IS902 C-terminal" evidence="2">
    <location>
        <begin position="258"/>
        <end position="331"/>
    </location>
</feature>